<sequence>MGRTSRKRSTLANRAIAASAALLLGGGGLVAANFYASAHESWGGDRNGPRTQSAGGSVSTIDCPEVVNSIEEIPDDQRFAVDRELATLDNQITTYYQRFADNKERVQSDRTFAENQILAPLRNERLVIIQRIVALIDRSAERPQGLEATAPCTLRGDEDQNNDQNDGQDNDGDQEQGGQDQGQDGGDQDNGNDNGDGGNEDNGDGDNGGNEDNGGQAGNGPVADDFVEIESVEPNVENPRKFRGASRGTFTTECGVNENGKFNSDNVIAAPGVSNGAHHMHDYVGNQANDAFASDDDFANGDTTCNNQGDKSTYYWPVLRLQNGQNEFDAGEDGGGNDQNVGEIQTPSDVTLTFEGNPRSKVTAMPKFLRIITGDAKSFTNGDANANASWSCTGFEDRQLKDKYPICPEGSQVVRSFKFQSCWDGQNTDSANHRTHVAFAEEDGSCPDGFRAIPQLVQRIVYDVPPPVFDGQNASVFAVDSFPEQLHKPITDHGDFINVFNEDLMDEMVDCINDGRRCQ</sequence>
<dbReference type="PANTHER" id="PTHR43662:SF3">
    <property type="entry name" value="DOMAIN PROTEIN, PUTATIVE (AFU_ORTHOLOGUE AFUA_6G11970)-RELATED"/>
    <property type="match status" value="1"/>
</dbReference>
<dbReference type="PANTHER" id="PTHR43662">
    <property type="match status" value="1"/>
</dbReference>
<dbReference type="InterPro" id="IPR018535">
    <property type="entry name" value="DUF1996"/>
</dbReference>
<dbReference type="EMBL" id="CP107567">
    <property type="protein sequence ID" value="UYQ61746.1"/>
    <property type="molecule type" value="Genomic_DNA"/>
</dbReference>
<reference evidence="3" key="1">
    <citation type="submission" date="2022-10" db="EMBL/GenBank/DDBJ databases">
        <title>Cytochrome P450 Catalyzes Benzene Ring Formation in the Biosynthesis of Trialkyl-Substituted Aromatic Polyketides.</title>
        <authorList>
            <person name="Zhao E."/>
            <person name="Ge H."/>
        </authorList>
    </citation>
    <scope>NUCLEOTIDE SEQUENCE</scope>
    <source>
        <strain evidence="3">NA0869</strain>
    </source>
</reference>
<proteinExistence type="predicted"/>
<evidence type="ECO:0000313" key="3">
    <source>
        <dbReference type="EMBL" id="UYQ61746.1"/>
    </source>
</evidence>
<evidence type="ECO:0000313" key="4">
    <source>
        <dbReference type="Proteomes" id="UP001163878"/>
    </source>
</evidence>
<feature type="domain" description="DUF1996" evidence="2">
    <location>
        <begin position="269"/>
        <end position="498"/>
    </location>
</feature>
<dbReference type="RefSeq" id="WP_264242960.1">
    <property type="nucleotide sequence ID" value="NZ_CP107567.1"/>
</dbReference>
<dbReference type="Pfam" id="PF09362">
    <property type="entry name" value="DUF1996"/>
    <property type="match status" value="1"/>
</dbReference>
<accession>A0ABY6I4I4</accession>
<organism evidence="3 4">
    <name type="scientific">Streptomyces peucetius</name>
    <dbReference type="NCBI Taxonomy" id="1950"/>
    <lineage>
        <taxon>Bacteria</taxon>
        <taxon>Bacillati</taxon>
        <taxon>Actinomycetota</taxon>
        <taxon>Actinomycetes</taxon>
        <taxon>Kitasatosporales</taxon>
        <taxon>Streptomycetaceae</taxon>
        <taxon>Streptomyces</taxon>
    </lineage>
</organism>
<name>A0ABY6I4I4_STRPE</name>
<evidence type="ECO:0000256" key="1">
    <source>
        <dbReference type="SAM" id="MobiDB-lite"/>
    </source>
</evidence>
<feature type="compositionally biased region" description="Gly residues" evidence="1">
    <location>
        <begin position="205"/>
        <end position="218"/>
    </location>
</feature>
<dbReference type="Proteomes" id="UP001163878">
    <property type="component" value="Chromosome"/>
</dbReference>
<evidence type="ECO:0000259" key="2">
    <source>
        <dbReference type="Pfam" id="PF09362"/>
    </source>
</evidence>
<protein>
    <submittedName>
        <fullName evidence="3">DUF1996 domain-containing protein</fullName>
    </submittedName>
</protein>
<feature type="region of interest" description="Disordered" evidence="1">
    <location>
        <begin position="146"/>
        <end position="222"/>
    </location>
</feature>
<keyword evidence="4" id="KW-1185">Reference proteome</keyword>
<gene>
    <name evidence="3" type="ORF">OGH68_09760</name>
</gene>